<proteinExistence type="inferred from homology"/>
<dbReference type="RefSeq" id="WP_007201248.1">
    <property type="nucleotide sequence ID" value="NZ_AKKV01000021.1"/>
</dbReference>
<dbReference type="PANTHER" id="PTHR30371:SF4">
    <property type="entry name" value="SEC-INDEPENDENT PROTEIN TRANSLOCASE PROTEIN TATCD"/>
    <property type="match status" value="1"/>
</dbReference>
<feature type="transmembrane region" description="Helical" evidence="5">
    <location>
        <begin position="30"/>
        <end position="52"/>
    </location>
</feature>
<dbReference type="EMBL" id="AKKV01000021">
    <property type="protein sequence ID" value="EIT86443.1"/>
    <property type="molecule type" value="Genomic_DNA"/>
</dbReference>
<dbReference type="GO" id="GO:0043953">
    <property type="term" value="P:protein transport by the Tat complex"/>
    <property type="evidence" value="ECO:0007669"/>
    <property type="project" value="UniProtKB-UniRule"/>
</dbReference>
<evidence type="ECO:0000256" key="1">
    <source>
        <dbReference type="ARBA" id="ARBA00004141"/>
    </source>
</evidence>
<keyword evidence="5" id="KW-0813">Transport</keyword>
<gene>
    <name evidence="5" type="primary">tatC</name>
    <name evidence="6" type="ORF">A374_05756</name>
</gene>
<reference evidence="6 7" key="1">
    <citation type="journal article" date="2012" name="J. Bacteriol.">
        <title>Genome of Bacillus macauensis ZFHKF-1, a Long-Chain-Forming Bacterium.</title>
        <authorList>
            <person name="Cai L."/>
            <person name="Zhang T."/>
        </authorList>
    </citation>
    <scope>NUCLEOTIDE SEQUENCE [LARGE SCALE GENOMIC DNA]</scope>
    <source>
        <strain evidence="6 7">ZFHKF-1</strain>
    </source>
</reference>
<keyword evidence="3 5" id="KW-1133">Transmembrane helix</keyword>
<feature type="transmembrane region" description="Helical" evidence="5">
    <location>
        <begin position="199"/>
        <end position="214"/>
    </location>
</feature>
<keyword evidence="5" id="KW-0653">Protein transport</keyword>
<sequence>MTFLKRYTQARGVKKEMVLIGHITELRKRLLITCLCFFLFLVGSFLYVQDIYDFLVRDLHHKLALLSPTDVIWLYMLLACIVAVACTIPVAAFQLWLFISPALSKHEARTALRYIPALFLLFIGGLAFGYFVVYPMILQFLLSITKGRFEMLFTASYYFQFMLNITLPFAFLFEIPLITMFLTSLRIIQPQLLRKFRKIAYFLLIATAVLITPPDFVSDFIVTIPLLFLYEVSIILSQLVHKKKQRSEETARRNWQKTS</sequence>
<dbReference type="PATRIC" id="fig|1196324.3.peg.1173"/>
<dbReference type="PANTHER" id="PTHR30371">
    <property type="entry name" value="SEC-INDEPENDENT PROTEIN TRANSLOCASE PROTEIN TATC"/>
    <property type="match status" value="1"/>
</dbReference>
<accession>I8UHY8</accession>
<feature type="transmembrane region" description="Helical" evidence="5">
    <location>
        <begin position="157"/>
        <end position="178"/>
    </location>
</feature>
<dbReference type="eggNOG" id="COG0805">
    <property type="taxonomic scope" value="Bacteria"/>
</dbReference>
<dbReference type="GO" id="GO:0065002">
    <property type="term" value="P:intracellular protein transmembrane transport"/>
    <property type="evidence" value="ECO:0007669"/>
    <property type="project" value="TreeGrafter"/>
</dbReference>
<comment type="function">
    <text evidence="5">Part of the twin-arginine translocation (Tat) system that transports large folded proteins containing a characteristic twin-arginine motif in their signal peptide across membranes.</text>
</comment>
<dbReference type="OrthoDB" id="9777044at2"/>
<keyword evidence="7" id="KW-1185">Reference proteome</keyword>
<comment type="subcellular location">
    <subcellularLocation>
        <location evidence="5">Cell membrane</location>
        <topology evidence="5">Multi-pass membrane protein</topology>
    </subcellularLocation>
    <subcellularLocation>
        <location evidence="1">Membrane</location>
        <topology evidence="1">Multi-pass membrane protein</topology>
    </subcellularLocation>
</comment>
<evidence type="ECO:0000256" key="5">
    <source>
        <dbReference type="HAMAP-Rule" id="MF_00902"/>
    </source>
</evidence>
<keyword evidence="5" id="KW-1003">Cell membrane</keyword>
<dbReference type="InterPro" id="IPR002033">
    <property type="entry name" value="TatC"/>
</dbReference>
<feature type="transmembrane region" description="Helical" evidence="5">
    <location>
        <begin position="72"/>
        <end position="99"/>
    </location>
</feature>
<keyword evidence="4 5" id="KW-0472">Membrane</keyword>
<protein>
    <recommendedName>
        <fullName evidence="5">Sec-independent protein translocase protein TatC</fullName>
    </recommendedName>
</protein>
<evidence type="ECO:0000256" key="4">
    <source>
        <dbReference type="ARBA" id="ARBA00023136"/>
    </source>
</evidence>
<dbReference type="STRING" id="1196324.A374_05756"/>
<keyword evidence="5" id="KW-0811">Translocation</keyword>
<feature type="transmembrane region" description="Helical" evidence="5">
    <location>
        <begin position="111"/>
        <end position="137"/>
    </location>
</feature>
<dbReference type="AlphaFoldDB" id="I8UHY8"/>
<comment type="similarity">
    <text evidence="5">Belongs to the TatC family.</text>
</comment>
<dbReference type="HAMAP" id="MF_00902">
    <property type="entry name" value="TatC"/>
    <property type="match status" value="1"/>
</dbReference>
<comment type="subunit">
    <text evidence="5">Forms a complex with TatA.</text>
</comment>
<evidence type="ECO:0000313" key="7">
    <source>
        <dbReference type="Proteomes" id="UP000004080"/>
    </source>
</evidence>
<name>I8UHY8_9BACL</name>
<dbReference type="GO" id="GO:0009977">
    <property type="term" value="F:proton motive force dependent protein transmembrane transporter activity"/>
    <property type="evidence" value="ECO:0007669"/>
    <property type="project" value="TreeGrafter"/>
</dbReference>
<comment type="caution">
    <text evidence="6">The sequence shown here is derived from an EMBL/GenBank/DDBJ whole genome shotgun (WGS) entry which is preliminary data.</text>
</comment>
<dbReference type="PRINTS" id="PR01840">
    <property type="entry name" value="TATCFAMILY"/>
</dbReference>
<evidence type="ECO:0000256" key="2">
    <source>
        <dbReference type="ARBA" id="ARBA00022692"/>
    </source>
</evidence>
<dbReference type="GO" id="GO:0033281">
    <property type="term" value="C:TAT protein transport complex"/>
    <property type="evidence" value="ECO:0007669"/>
    <property type="project" value="UniProtKB-UniRule"/>
</dbReference>
<dbReference type="Pfam" id="PF00902">
    <property type="entry name" value="TatC"/>
    <property type="match status" value="1"/>
</dbReference>
<evidence type="ECO:0000256" key="3">
    <source>
        <dbReference type="ARBA" id="ARBA00022989"/>
    </source>
</evidence>
<organism evidence="6 7">
    <name type="scientific">Fictibacillus macauensis ZFHKF-1</name>
    <dbReference type="NCBI Taxonomy" id="1196324"/>
    <lineage>
        <taxon>Bacteria</taxon>
        <taxon>Bacillati</taxon>
        <taxon>Bacillota</taxon>
        <taxon>Bacilli</taxon>
        <taxon>Bacillales</taxon>
        <taxon>Fictibacillaceae</taxon>
        <taxon>Fictibacillus</taxon>
    </lineage>
</organism>
<dbReference type="PROSITE" id="PS01218">
    <property type="entry name" value="TATC"/>
    <property type="match status" value="1"/>
</dbReference>
<evidence type="ECO:0000313" key="6">
    <source>
        <dbReference type="EMBL" id="EIT86443.1"/>
    </source>
</evidence>
<dbReference type="Proteomes" id="UP000004080">
    <property type="component" value="Unassembled WGS sequence"/>
</dbReference>
<dbReference type="NCBIfam" id="TIGR00945">
    <property type="entry name" value="tatC"/>
    <property type="match status" value="1"/>
</dbReference>
<keyword evidence="2 5" id="KW-0812">Transmembrane</keyword>
<dbReference type="InterPro" id="IPR019820">
    <property type="entry name" value="Sec-indep_translocase_CS"/>
</dbReference>
<feature type="transmembrane region" description="Helical" evidence="5">
    <location>
        <begin position="220"/>
        <end position="240"/>
    </location>
</feature>